<evidence type="ECO:0000256" key="1">
    <source>
        <dbReference type="SAM" id="MobiDB-lite"/>
    </source>
</evidence>
<proteinExistence type="predicted"/>
<sequence length="69" mass="7323">RKTAKQQKSTIKSTYVCTSLTALIAANICVCNSRSIAQSVRDDNTVEPRSSSSSHSGSSSGEVCSNVRE</sequence>
<dbReference type="Proteomes" id="UP000606786">
    <property type="component" value="Unassembled WGS sequence"/>
</dbReference>
<accession>A0A811TYX8</accession>
<protein>
    <submittedName>
        <fullName evidence="2">(Mediterranean fruit fly) hypothetical protein</fullName>
    </submittedName>
</protein>
<comment type="caution">
    <text evidence="2">The sequence shown here is derived from an EMBL/GenBank/DDBJ whole genome shotgun (WGS) entry which is preliminary data.</text>
</comment>
<evidence type="ECO:0000313" key="3">
    <source>
        <dbReference type="Proteomes" id="UP000606786"/>
    </source>
</evidence>
<name>A0A811TYX8_CERCA</name>
<dbReference type="EMBL" id="CAJHJT010000001">
    <property type="protein sequence ID" value="CAD6991286.1"/>
    <property type="molecule type" value="Genomic_DNA"/>
</dbReference>
<dbReference type="AlphaFoldDB" id="A0A811TYX8"/>
<organism evidence="2 3">
    <name type="scientific">Ceratitis capitata</name>
    <name type="common">Mediterranean fruit fly</name>
    <name type="synonym">Tephritis capitata</name>
    <dbReference type="NCBI Taxonomy" id="7213"/>
    <lineage>
        <taxon>Eukaryota</taxon>
        <taxon>Metazoa</taxon>
        <taxon>Ecdysozoa</taxon>
        <taxon>Arthropoda</taxon>
        <taxon>Hexapoda</taxon>
        <taxon>Insecta</taxon>
        <taxon>Pterygota</taxon>
        <taxon>Neoptera</taxon>
        <taxon>Endopterygota</taxon>
        <taxon>Diptera</taxon>
        <taxon>Brachycera</taxon>
        <taxon>Muscomorpha</taxon>
        <taxon>Tephritoidea</taxon>
        <taxon>Tephritidae</taxon>
        <taxon>Ceratitis</taxon>
        <taxon>Ceratitis</taxon>
    </lineage>
</organism>
<gene>
    <name evidence="2" type="ORF">CCAP1982_LOCUS215</name>
</gene>
<feature type="region of interest" description="Disordered" evidence="1">
    <location>
        <begin position="40"/>
        <end position="69"/>
    </location>
</feature>
<keyword evidence="3" id="KW-1185">Reference proteome</keyword>
<reference evidence="2" key="1">
    <citation type="submission" date="2020-11" db="EMBL/GenBank/DDBJ databases">
        <authorList>
            <person name="Whitehead M."/>
        </authorList>
    </citation>
    <scope>NUCLEOTIDE SEQUENCE</scope>
    <source>
        <strain evidence="2">EGII</strain>
    </source>
</reference>
<feature type="compositionally biased region" description="Low complexity" evidence="1">
    <location>
        <begin position="50"/>
        <end position="61"/>
    </location>
</feature>
<evidence type="ECO:0000313" key="2">
    <source>
        <dbReference type="EMBL" id="CAD6991286.1"/>
    </source>
</evidence>
<feature type="non-terminal residue" evidence="2">
    <location>
        <position position="1"/>
    </location>
</feature>